<evidence type="ECO:0000256" key="1">
    <source>
        <dbReference type="SAM" id="MobiDB-lite"/>
    </source>
</evidence>
<organism evidence="2 3">
    <name type="scientific">Bradyrhizobium vignae</name>
    <dbReference type="NCBI Taxonomy" id="1549949"/>
    <lineage>
        <taxon>Bacteria</taxon>
        <taxon>Pseudomonadati</taxon>
        <taxon>Pseudomonadota</taxon>
        <taxon>Alphaproteobacteria</taxon>
        <taxon>Hyphomicrobiales</taxon>
        <taxon>Nitrobacteraceae</taxon>
        <taxon>Bradyrhizobium</taxon>
    </lineage>
</organism>
<evidence type="ECO:0000313" key="3">
    <source>
        <dbReference type="Proteomes" id="UP000669317"/>
    </source>
</evidence>
<feature type="compositionally biased region" description="Basic and acidic residues" evidence="1">
    <location>
        <begin position="65"/>
        <end position="75"/>
    </location>
</feature>
<dbReference type="Proteomes" id="UP000669317">
    <property type="component" value="Unassembled WGS sequence"/>
</dbReference>
<dbReference type="RefSeq" id="WP_209295983.1">
    <property type="nucleotide sequence ID" value="NZ_JAGIKT010000063.1"/>
</dbReference>
<feature type="region of interest" description="Disordered" evidence="1">
    <location>
        <begin position="55"/>
        <end position="75"/>
    </location>
</feature>
<protein>
    <submittedName>
        <fullName evidence="2">Uncharacterized protein</fullName>
    </submittedName>
</protein>
<accession>A0ABS4A3Y3</accession>
<dbReference type="EMBL" id="JAGIKT010000063">
    <property type="protein sequence ID" value="MBP0114374.1"/>
    <property type="molecule type" value="Genomic_DNA"/>
</dbReference>
<name>A0ABS4A3Y3_9BRAD</name>
<gene>
    <name evidence="2" type="ORF">JWS04_25490</name>
</gene>
<sequence>MSEKRTKFVKLAEARVNRAIQDIRLIGNLSNRSAYEYDEEDVKKIFRALQKATDAARQKFGSGDGSRDSEFSLND</sequence>
<keyword evidence="3" id="KW-1185">Reference proteome</keyword>
<reference evidence="2 3" key="1">
    <citation type="submission" date="2021-03" db="EMBL/GenBank/DDBJ databases">
        <title>Genome Sequence of Bradyrhizobium vignae strain ISRA400.</title>
        <authorList>
            <person name="Tisa L.S."/>
            <person name="Svistoonoff S."/>
            <person name="Hocher V."/>
            <person name="Fall S."/>
            <person name="Zaiya A."/>
            <person name="Naing D."/>
            <person name="Niang N."/>
            <person name="Diouf A."/>
            <person name="Dasylva M.C."/>
            <person name="Toure O."/>
            <person name="Gueye M."/>
            <person name="Gully D."/>
            <person name="Tisseyre P."/>
            <person name="Simpson S."/>
            <person name="Morris K."/>
            <person name="Thomas W.K."/>
        </authorList>
    </citation>
    <scope>NUCLEOTIDE SEQUENCE [LARGE SCALE GENOMIC DNA]</scope>
    <source>
        <strain evidence="2 3">ISRA400</strain>
    </source>
</reference>
<evidence type="ECO:0000313" key="2">
    <source>
        <dbReference type="EMBL" id="MBP0114374.1"/>
    </source>
</evidence>
<comment type="caution">
    <text evidence="2">The sequence shown here is derived from an EMBL/GenBank/DDBJ whole genome shotgun (WGS) entry which is preliminary data.</text>
</comment>
<proteinExistence type="predicted"/>